<reference evidence="1 2" key="1">
    <citation type="submission" date="2022-04" db="EMBL/GenBank/DDBJ databases">
        <authorList>
            <person name="Ye Y.-Q."/>
            <person name="Du Z.-J."/>
        </authorList>
    </citation>
    <scope>NUCLEOTIDE SEQUENCE [LARGE SCALE GENOMIC DNA]</scope>
    <source>
        <strain evidence="1 2">A6E488</strain>
    </source>
</reference>
<sequence>MPSVLDGIPFASEFRHWTGESGRRYLTRAFPLDMAAEFPGAPVILAAVHPDGRREAVWIGFSVGRRFDEALAAARAAGASEAHVHLVTIGAVERVKALRDLRAAIGPRPADRDGARDRARQGVAA</sequence>
<organism evidence="1 2">
    <name type="scientific">Microbaculum marinisediminis</name>
    <dbReference type="NCBI Taxonomy" id="2931392"/>
    <lineage>
        <taxon>Bacteria</taxon>
        <taxon>Pseudomonadati</taxon>
        <taxon>Pseudomonadota</taxon>
        <taxon>Alphaproteobacteria</taxon>
        <taxon>Hyphomicrobiales</taxon>
        <taxon>Tepidamorphaceae</taxon>
        <taxon>Microbaculum</taxon>
    </lineage>
</organism>
<protein>
    <submittedName>
        <fullName evidence="1">Uncharacterized protein</fullName>
    </submittedName>
</protein>
<dbReference type="EMBL" id="JALIDZ010000004">
    <property type="protein sequence ID" value="MCT8972383.1"/>
    <property type="molecule type" value="Genomic_DNA"/>
</dbReference>
<name>A0AAW5R0J0_9HYPH</name>
<dbReference type="Proteomes" id="UP001320898">
    <property type="component" value="Unassembled WGS sequence"/>
</dbReference>
<dbReference type="RefSeq" id="WP_261615945.1">
    <property type="nucleotide sequence ID" value="NZ_JALIDZ010000004.1"/>
</dbReference>
<evidence type="ECO:0000313" key="2">
    <source>
        <dbReference type="Proteomes" id="UP001320898"/>
    </source>
</evidence>
<dbReference type="AlphaFoldDB" id="A0AAW5R0J0"/>
<keyword evidence="2" id="KW-1185">Reference proteome</keyword>
<comment type="caution">
    <text evidence="1">The sequence shown here is derived from an EMBL/GenBank/DDBJ whole genome shotgun (WGS) entry which is preliminary data.</text>
</comment>
<accession>A0AAW5R0J0</accession>
<proteinExistence type="predicted"/>
<evidence type="ECO:0000313" key="1">
    <source>
        <dbReference type="EMBL" id="MCT8972383.1"/>
    </source>
</evidence>
<gene>
    <name evidence="1" type="ORF">MUB46_10995</name>
</gene>